<organism evidence="1 2">
    <name type="scientific">Salmonella enterica I</name>
    <dbReference type="NCBI Taxonomy" id="59201"/>
    <lineage>
        <taxon>Bacteria</taxon>
        <taxon>Pseudomonadati</taxon>
        <taxon>Pseudomonadota</taxon>
        <taxon>Gammaproteobacteria</taxon>
        <taxon>Enterobacterales</taxon>
        <taxon>Enterobacteriaceae</taxon>
        <taxon>Salmonella</taxon>
    </lineage>
</organism>
<sequence length="54" mass="6360">MTIRFADKADCAAITEIYNHAVLHTAAIWNDRTVDTDNRLAWYEAVNYWAIRCW</sequence>
<dbReference type="Proteomes" id="UP000282086">
    <property type="component" value="Chromosome"/>
</dbReference>
<dbReference type="AlphaFoldDB" id="A0A447MSP3"/>
<dbReference type="EC" id="2.3.1.-" evidence="1"/>
<name>A0A447MSP3_SALET</name>
<evidence type="ECO:0000313" key="1">
    <source>
        <dbReference type="EMBL" id="VDZ94037.1"/>
    </source>
</evidence>
<keyword evidence="1" id="KW-0012">Acyltransferase</keyword>
<protein>
    <submittedName>
        <fullName evidence="1">Acetyltransferase</fullName>
        <ecNumber evidence="1">2.3.1.-</ecNumber>
    </submittedName>
</protein>
<dbReference type="EMBL" id="LR134140">
    <property type="protein sequence ID" value="VDZ94037.1"/>
    <property type="molecule type" value="Genomic_DNA"/>
</dbReference>
<proteinExistence type="predicted"/>
<evidence type="ECO:0000313" key="2">
    <source>
        <dbReference type="Proteomes" id="UP000282086"/>
    </source>
</evidence>
<keyword evidence="1" id="KW-0808">Transferase</keyword>
<reference evidence="1 2" key="1">
    <citation type="submission" date="2018-12" db="EMBL/GenBank/DDBJ databases">
        <authorList>
            <consortium name="Pathogen Informatics"/>
        </authorList>
    </citation>
    <scope>NUCLEOTIDE SEQUENCE [LARGE SCALE GENOMIC DNA]</scope>
    <source>
        <strain evidence="1 2">NCTC129</strain>
    </source>
</reference>
<gene>
    <name evidence="1" type="primary">yncA_2</name>
    <name evidence="1" type="ORF">NCTC129_00108</name>
</gene>
<dbReference type="Gene3D" id="3.40.630.30">
    <property type="match status" value="1"/>
</dbReference>
<accession>A0A447MSP3</accession>
<dbReference type="GO" id="GO:0016746">
    <property type="term" value="F:acyltransferase activity"/>
    <property type="evidence" value="ECO:0007669"/>
    <property type="project" value="UniProtKB-KW"/>
</dbReference>